<sequence length="407" mass="43701">MQNLKPVDEALADILKRVSPTTSEKINLSDALDRTLAEPVIALTSQPPFNGSAMDGYALKSTDGQSGTKLKNIGIAAAGTPFTRPLQSGECARIYTGGELPKGTDSVIMQEKVTVDGDMITLNDDVQEGQNVRWKGNDFAKDQTIVFPGKCLNPFDLSLIAAAGHPHVHVYQKPRVHLLATGDELVQPGQPLEPGQIYASNGFGLTPLFEQAGATVKDFGVAIDEQDKLETKLREALKDEPEILVTTGGASVGDKDYMLPALKAIGAELDFWRIAVRPGKPLMFGKLGKTLIFGLPGNPVSALVTATVFVQPALRAFLGQNPEAPLITLPLSAELPKNGPRQFYRRARLVKDEGQLSVDPIAQTDSAHLSSMSQCDGFIVQAAFADTQESGSLVQFLPMPWAMRSLA</sequence>
<dbReference type="Proteomes" id="UP000295391">
    <property type="component" value="Unassembled WGS sequence"/>
</dbReference>
<accession>A0A4V3DBE9</accession>
<dbReference type="Pfam" id="PF03454">
    <property type="entry name" value="MoeA_C"/>
    <property type="match status" value="1"/>
</dbReference>
<evidence type="ECO:0000256" key="3">
    <source>
        <dbReference type="ARBA" id="ARBA00005046"/>
    </source>
</evidence>
<dbReference type="PANTHER" id="PTHR10192">
    <property type="entry name" value="MOLYBDOPTERIN BIOSYNTHESIS PROTEIN"/>
    <property type="match status" value="1"/>
</dbReference>
<dbReference type="OrthoDB" id="9804758at2"/>
<dbReference type="InterPro" id="IPR038987">
    <property type="entry name" value="MoeA-like"/>
</dbReference>
<dbReference type="Pfam" id="PF03453">
    <property type="entry name" value="MoeA_N"/>
    <property type="match status" value="1"/>
</dbReference>
<evidence type="ECO:0000256" key="2">
    <source>
        <dbReference type="ARBA" id="ARBA00002901"/>
    </source>
</evidence>
<dbReference type="GO" id="GO:0061599">
    <property type="term" value="F:molybdopterin molybdotransferase activity"/>
    <property type="evidence" value="ECO:0007669"/>
    <property type="project" value="UniProtKB-UniRule"/>
</dbReference>
<comment type="similarity">
    <text evidence="4 11">Belongs to the MoeA family.</text>
</comment>
<dbReference type="EMBL" id="SNYR01000001">
    <property type="protein sequence ID" value="TDQ66348.1"/>
    <property type="molecule type" value="Genomic_DNA"/>
</dbReference>
<dbReference type="InterPro" id="IPR001453">
    <property type="entry name" value="MoaB/Mog_dom"/>
</dbReference>
<keyword evidence="14" id="KW-1185">Reference proteome</keyword>
<feature type="domain" description="MoaB/Mog" evidence="12">
    <location>
        <begin position="177"/>
        <end position="316"/>
    </location>
</feature>
<dbReference type="InterPro" id="IPR005110">
    <property type="entry name" value="MoeA_linker/N"/>
</dbReference>
<evidence type="ECO:0000256" key="5">
    <source>
        <dbReference type="ARBA" id="ARBA00022505"/>
    </source>
</evidence>
<name>A0A4V3DBE9_9HYPH</name>
<gene>
    <name evidence="13" type="ORF">ATL17_0341</name>
</gene>
<keyword evidence="6 11" id="KW-0808">Transferase</keyword>
<comment type="cofactor">
    <cofactor evidence="1 11">
        <name>Mg(2+)</name>
        <dbReference type="ChEBI" id="CHEBI:18420"/>
    </cofactor>
</comment>
<dbReference type="Pfam" id="PF00994">
    <property type="entry name" value="MoCF_biosynth"/>
    <property type="match status" value="1"/>
</dbReference>
<dbReference type="InterPro" id="IPR008284">
    <property type="entry name" value="MoCF_biosynth_CS"/>
</dbReference>
<dbReference type="PROSITE" id="PS01079">
    <property type="entry name" value="MOCF_BIOSYNTHESIS_2"/>
    <property type="match status" value="1"/>
</dbReference>
<proteinExistence type="inferred from homology"/>
<dbReference type="Gene3D" id="2.170.190.11">
    <property type="entry name" value="Molybdopterin biosynthesis moea protein, domain 3"/>
    <property type="match status" value="1"/>
</dbReference>
<dbReference type="EC" id="2.10.1.1" evidence="11"/>
<dbReference type="AlphaFoldDB" id="A0A4V3DBE9"/>
<evidence type="ECO:0000256" key="8">
    <source>
        <dbReference type="ARBA" id="ARBA00022842"/>
    </source>
</evidence>
<keyword evidence="8 11" id="KW-0460">Magnesium</keyword>
<evidence type="ECO:0000313" key="14">
    <source>
        <dbReference type="Proteomes" id="UP000295391"/>
    </source>
</evidence>
<comment type="function">
    <text evidence="2 11">Catalyzes the insertion of molybdate into adenylated molybdopterin with the concomitant release of AMP.</text>
</comment>
<dbReference type="FunFam" id="3.40.980.10:FF:000004">
    <property type="entry name" value="Molybdopterin molybdenumtransferase"/>
    <property type="match status" value="1"/>
</dbReference>
<organism evidence="13 14">
    <name type="scientific">Maritalea mobilis</name>
    <dbReference type="NCBI Taxonomy" id="483324"/>
    <lineage>
        <taxon>Bacteria</taxon>
        <taxon>Pseudomonadati</taxon>
        <taxon>Pseudomonadota</taxon>
        <taxon>Alphaproteobacteria</taxon>
        <taxon>Hyphomicrobiales</taxon>
        <taxon>Devosiaceae</taxon>
        <taxon>Maritalea</taxon>
    </lineage>
</organism>
<evidence type="ECO:0000313" key="13">
    <source>
        <dbReference type="EMBL" id="TDQ66348.1"/>
    </source>
</evidence>
<dbReference type="SUPFAM" id="SSF63867">
    <property type="entry name" value="MoeA C-terminal domain-like"/>
    <property type="match status" value="1"/>
</dbReference>
<dbReference type="InterPro" id="IPR005111">
    <property type="entry name" value="MoeA_C_domain_IV"/>
</dbReference>
<dbReference type="UniPathway" id="UPA00344"/>
<evidence type="ECO:0000256" key="7">
    <source>
        <dbReference type="ARBA" id="ARBA00022723"/>
    </source>
</evidence>
<evidence type="ECO:0000256" key="1">
    <source>
        <dbReference type="ARBA" id="ARBA00001946"/>
    </source>
</evidence>
<evidence type="ECO:0000256" key="11">
    <source>
        <dbReference type="RuleBase" id="RU365090"/>
    </source>
</evidence>
<reference evidence="13 14" key="1">
    <citation type="submission" date="2019-03" db="EMBL/GenBank/DDBJ databases">
        <title>Genomic Encyclopedia of Type Strains, Phase III (KMG-III): the genomes of soil and plant-associated and newly described type strains.</title>
        <authorList>
            <person name="Whitman W."/>
        </authorList>
    </citation>
    <scope>NUCLEOTIDE SEQUENCE [LARGE SCALE GENOMIC DNA]</scope>
    <source>
        <strain evidence="13 14">CGMCC 1.7002</strain>
    </source>
</reference>
<dbReference type="CDD" id="cd00887">
    <property type="entry name" value="MoeA"/>
    <property type="match status" value="1"/>
</dbReference>
<dbReference type="SUPFAM" id="SSF53218">
    <property type="entry name" value="Molybdenum cofactor biosynthesis proteins"/>
    <property type="match status" value="1"/>
</dbReference>
<evidence type="ECO:0000256" key="4">
    <source>
        <dbReference type="ARBA" id="ARBA00010763"/>
    </source>
</evidence>
<comment type="catalytic activity">
    <reaction evidence="10">
        <text>adenylyl-molybdopterin + molybdate = Mo-molybdopterin + AMP + H(+)</text>
        <dbReference type="Rhea" id="RHEA:35047"/>
        <dbReference type="ChEBI" id="CHEBI:15378"/>
        <dbReference type="ChEBI" id="CHEBI:36264"/>
        <dbReference type="ChEBI" id="CHEBI:62727"/>
        <dbReference type="ChEBI" id="CHEBI:71302"/>
        <dbReference type="ChEBI" id="CHEBI:456215"/>
        <dbReference type="EC" id="2.10.1.1"/>
    </reaction>
</comment>
<dbReference type="RefSeq" id="WP_133571048.1">
    <property type="nucleotide sequence ID" value="NZ_SNYR01000001.1"/>
</dbReference>
<dbReference type="GO" id="GO:0005829">
    <property type="term" value="C:cytosol"/>
    <property type="evidence" value="ECO:0007669"/>
    <property type="project" value="TreeGrafter"/>
</dbReference>
<evidence type="ECO:0000256" key="6">
    <source>
        <dbReference type="ARBA" id="ARBA00022679"/>
    </source>
</evidence>
<dbReference type="SMART" id="SM00852">
    <property type="entry name" value="MoCF_biosynth"/>
    <property type="match status" value="1"/>
</dbReference>
<evidence type="ECO:0000259" key="12">
    <source>
        <dbReference type="SMART" id="SM00852"/>
    </source>
</evidence>
<dbReference type="Gene3D" id="3.40.980.10">
    <property type="entry name" value="MoaB/Mog-like domain"/>
    <property type="match status" value="1"/>
</dbReference>
<evidence type="ECO:0000256" key="10">
    <source>
        <dbReference type="ARBA" id="ARBA00047317"/>
    </source>
</evidence>
<dbReference type="Gene3D" id="2.40.340.10">
    <property type="entry name" value="MoeA, C-terminal, domain IV"/>
    <property type="match status" value="1"/>
</dbReference>
<comment type="pathway">
    <text evidence="3 11">Cofactor biosynthesis; molybdopterin biosynthesis.</text>
</comment>
<keyword evidence="5 11" id="KW-0500">Molybdenum</keyword>
<keyword evidence="7 11" id="KW-0479">Metal-binding</keyword>
<keyword evidence="9 11" id="KW-0501">Molybdenum cofactor biosynthesis</keyword>
<dbReference type="PANTHER" id="PTHR10192:SF5">
    <property type="entry name" value="GEPHYRIN"/>
    <property type="match status" value="1"/>
</dbReference>
<dbReference type="Gene3D" id="3.90.105.10">
    <property type="entry name" value="Molybdopterin biosynthesis moea protein, domain 2"/>
    <property type="match status" value="1"/>
</dbReference>
<dbReference type="GO" id="GO:0046872">
    <property type="term" value="F:metal ion binding"/>
    <property type="evidence" value="ECO:0007669"/>
    <property type="project" value="UniProtKB-UniRule"/>
</dbReference>
<dbReference type="InterPro" id="IPR036135">
    <property type="entry name" value="MoeA_linker/N_sf"/>
</dbReference>
<dbReference type="InterPro" id="IPR036425">
    <property type="entry name" value="MoaB/Mog-like_dom_sf"/>
</dbReference>
<dbReference type="NCBIfam" id="NF045515">
    <property type="entry name" value="Glp_gephyrin"/>
    <property type="match status" value="1"/>
</dbReference>
<dbReference type="SUPFAM" id="SSF63882">
    <property type="entry name" value="MoeA N-terminal region -like"/>
    <property type="match status" value="1"/>
</dbReference>
<comment type="caution">
    <text evidence="13">The sequence shown here is derived from an EMBL/GenBank/DDBJ whole genome shotgun (WGS) entry which is preliminary data.</text>
</comment>
<dbReference type="InterPro" id="IPR036688">
    <property type="entry name" value="MoeA_C_domain_IV_sf"/>
</dbReference>
<protein>
    <recommendedName>
        <fullName evidence="11">Molybdopterin molybdenumtransferase</fullName>
        <ecNumber evidence="11">2.10.1.1</ecNumber>
    </recommendedName>
</protein>
<dbReference type="GO" id="GO:0006777">
    <property type="term" value="P:Mo-molybdopterin cofactor biosynthetic process"/>
    <property type="evidence" value="ECO:0007669"/>
    <property type="project" value="UniProtKB-UniRule"/>
</dbReference>
<dbReference type="NCBIfam" id="TIGR00177">
    <property type="entry name" value="molyb_syn"/>
    <property type="match status" value="1"/>
</dbReference>
<evidence type="ECO:0000256" key="9">
    <source>
        <dbReference type="ARBA" id="ARBA00023150"/>
    </source>
</evidence>